<feature type="domain" description="Hemerythrin-like" evidence="1">
    <location>
        <begin position="90"/>
        <end position="222"/>
    </location>
</feature>
<evidence type="ECO:0000313" key="4">
    <source>
        <dbReference type="Proteomes" id="UP000517106"/>
    </source>
</evidence>
<dbReference type="Pfam" id="PF01814">
    <property type="entry name" value="Hemerythrin"/>
    <property type="match status" value="1"/>
</dbReference>
<dbReference type="Pfam" id="PF04282">
    <property type="entry name" value="DUF438"/>
    <property type="match status" value="1"/>
</dbReference>
<accession>A0A7W3UMH4</accession>
<dbReference type="RefSeq" id="WP_182596974.1">
    <property type="nucleotide sequence ID" value="NZ_JACIVA010000057.1"/>
</dbReference>
<feature type="domain" description="DUF438" evidence="2">
    <location>
        <begin position="13"/>
        <end position="77"/>
    </location>
</feature>
<evidence type="ECO:0000259" key="1">
    <source>
        <dbReference type="Pfam" id="PF01814"/>
    </source>
</evidence>
<dbReference type="PANTHER" id="PTHR39966:SF3">
    <property type="entry name" value="DUF438 DOMAIN-CONTAINING PROTEIN"/>
    <property type="match status" value="1"/>
</dbReference>
<dbReference type="Gene3D" id="1.20.120.520">
    <property type="entry name" value="nmb1532 protein domain like"/>
    <property type="match status" value="1"/>
</dbReference>
<dbReference type="EMBL" id="JACIVA010000057">
    <property type="protein sequence ID" value="MBB1098226.1"/>
    <property type="molecule type" value="Genomic_DNA"/>
</dbReference>
<organism evidence="3 4">
    <name type="scientific">Limosilactobacillus rudii</name>
    <dbReference type="NCBI Taxonomy" id="2759755"/>
    <lineage>
        <taxon>Bacteria</taxon>
        <taxon>Bacillati</taxon>
        <taxon>Bacillota</taxon>
        <taxon>Bacilli</taxon>
        <taxon>Lactobacillales</taxon>
        <taxon>Lactobacillaceae</taxon>
        <taxon>Limosilactobacillus</taxon>
    </lineage>
</organism>
<reference evidence="3 4" key="1">
    <citation type="submission" date="2020-07" db="EMBL/GenBank/DDBJ databases">
        <title>Description of Limosilactobacillus balticus sp. nov., Limosilactobacillus agrestis sp. nov., Limosilactobacillus albertensis sp. nov., Limosilactobacillus rudii sp. nov., Limosilactobacillus fastidiosus sp. nov., five novel Limosilactobacillus species isolated from the vertebrate gastrointestinal tract, and proposal of 6 subspecies of Limosilactobacillus reuteri adapted to the gastrointestinal tract of specific vertebrate hosts.</title>
        <authorList>
            <person name="Li F."/>
            <person name="Cheng C."/>
            <person name="Zheng J."/>
            <person name="Quevedo R.M."/>
            <person name="Li J."/>
            <person name="Roos S."/>
            <person name="Gaenzle M.G."/>
            <person name="Walter J."/>
        </authorList>
    </citation>
    <scope>NUCLEOTIDE SEQUENCE [LARGE SCALE GENOMIC DNA]</scope>
    <source>
        <strain evidence="3 4">STM2_1</strain>
    </source>
</reference>
<dbReference type="InterPro" id="IPR012312">
    <property type="entry name" value="Hemerythrin-like"/>
</dbReference>
<dbReference type="Gene3D" id="3.30.450.20">
    <property type="entry name" value="PAS domain"/>
    <property type="match status" value="1"/>
</dbReference>
<keyword evidence="4" id="KW-1185">Reference proteome</keyword>
<dbReference type="Proteomes" id="UP000517106">
    <property type="component" value="Unassembled WGS sequence"/>
</dbReference>
<proteinExistence type="predicted"/>
<dbReference type="GO" id="GO:0005886">
    <property type="term" value="C:plasma membrane"/>
    <property type="evidence" value="ECO:0007669"/>
    <property type="project" value="TreeGrafter"/>
</dbReference>
<evidence type="ECO:0000259" key="2">
    <source>
        <dbReference type="Pfam" id="PF04282"/>
    </source>
</evidence>
<protein>
    <submittedName>
        <fullName evidence="3">DUF438 domain-containing protein</fullName>
    </submittedName>
</protein>
<comment type="caution">
    <text evidence="3">The sequence shown here is derived from an EMBL/GenBank/DDBJ whole genome shotgun (WGS) entry which is preliminary data.</text>
</comment>
<sequence length="446" mass="51090">MTTNARQRQRAITKILTFLHQGGDFEEAKKMFNDQFSNVDVAEITAAERELIANGLNPIEIQNLCNVHAAVFKGAITNNQQTPAFEKPGHPVNTLKLENKIISSLINDELLPVEKKWQQDGTNPNYLKRMQQALSDLKTIDKHYARKENTIFPLMDKYGITAPPKVMWGVDDNIRQWIDQAYQLVHQEPLPDKYQIEAAIEKAAKEVLEMIFKEEDIMLPMLDEVATPQDWKTVRDDEDEIGYTLIPTPLPWSPTKAEIEEAKDKPRNSKIARELNQFAQQLAKDDAQVNDNPQQVPTPHQKDLQATNEATFPKKLLDLGTGNLEIKQLIAIFQTLPVDLTFVDHTDHVRWFSDNQHRIFPRTKSVIGRAVVNCHPPKSVDKVQQILHNFHSGKSNHAEFWIDLHGERFIHIEYFALHDPDGQYLGCLEVSQDATHIRSLTGEKRL</sequence>
<evidence type="ECO:0000313" key="3">
    <source>
        <dbReference type="EMBL" id="MBB1098226.1"/>
    </source>
</evidence>
<dbReference type="Pfam" id="PF13596">
    <property type="entry name" value="PAS_10"/>
    <property type="match status" value="1"/>
</dbReference>
<dbReference type="InterPro" id="IPR007380">
    <property type="entry name" value="DUF438"/>
</dbReference>
<dbReference type="AlphaFoldDB" id="A0A7W3UMH4"/>
<gene>
    <name evidence="3" type="ORF">H5S09_09795</name>
</gene>
<dbReference type="PANTHER" id="PTHR39966">
    <property type="entry name" value="BLL2471 PROTEIN-RELATED"/>
    <property type="match status" value="1"/>
</dbReference>
<dbReference type="InterPro" id="IPR035965">
    <property type="entry name" value="PAS-like_dom_sf"/>
</dbReference>
<name>A0A7W3UMH4_9LACO</name>
<dbReference type="SUPFAM" id="SSF55785">
    <property type="entry name" value="PYP-like sensor domain (PAS domain)"/>
    <property type="match status" value="1"/>
</dbReference>